<dbReference type="InterPro" id="IPR009875">
    <property type="entry name" value="PilZ_domain"/>
</dbReference>
<reference evidence="2 3" key="2">
    <citation type="journal article" date="2010" name="Stand. Genomic Sci.">
        <title>Complete genome sequence of Desulfohalobium retbaense type strain (HR(100)).</title>
        <authorList>
            <person name="Spring S."/>
            <person name="Nolan M."/>
            <person name="Lapidus A."/>
            <person name="Glavina Del Rio T."/>
            <person name="Copeland A."/>
            <person name="Tice H."/>
            <person name="Cheng J.F."/>
            <person name="Lucas S."/>
            <person name="Land M."/>
            <person name="Chen F."/>
            <person name="Bruce D."/>
            <person name="Goodwin L."/>
            <person name="Pitluck S."/>
            <person name="Ivanova N."/>
            <person name="Mavromatis K."/>
            <person name="Mikhailova N."/>
            <person name="Pati A."/>
            <person name="Chen A."/>
            <person name="Palaniappan K."/>
            <person name="Hauser L."/>
            <person name="Chang Y.J."/>
            <person name="Jeffries C.D."/>
            <person name="Munk C."/>
            <person name="Kiss H."/>
            <person name="Chain P."/>
            <person name="Han C."/>
            <person name="Brettin T."/>
            <person name="Detter J.C."/>
            <person name="Schuler E."/>
            <person name="Goker M."/>
            <person name="Rohde M."/>
            <person name="Bristow J."/>
            <person name="Eisen J.A."/>
            <person name="Markowitz V."/>
            <person name="Hugenholtz P."/>
            <person name="Kyrpides N.C."/>
            <person name="Klenk H.P."/>
        </authorList>
    </citation>
    <scope>NUCLEOTIDE SEQUENCE [LARGE SCALE GENOMIC DNA]</scope>
    <source>
        <strain evidence="2 3">DSM 5692</strain>
    </source>
</reference>
<reference evidence="3" key="1">
    <citation type="submission" date="2009-09" db="EMBL/GenBank/DDBJ databases">
        <title>The complete chromosome of Desulfohalobium retbaense DSM 5692.</title>
        <authorList>
            <consortium name="US DOE Joint Genome Institute (JGI-PGF)"/>
            <person name="Lucas S."/>
            <person name="Copeland A."/>
            <person name="Lapidus A."/>
            <person name="Glavina del Rio T."/>
            <person name="Dalin E."/>
            <person name="Tice H."/>
            <person name="Bruce D."/>
            <person name="Goodwin L."/>
            <person name="Pitluck S."/>
            <person name="Kyrpides N."/>
            <person name="Mavromatis K."/>
            <person name="Ivanova N."/>
            <person name="Mikhailova N."/>
            <person name="Munk A.C."/>
            <person name="Brettin T."/>
            <person name="Detter J.C."/>
            <person name="Han C."/>
            <person name="Tapia R."/>
            <person name="Larimer F."/>
            <person name="Land M."/>
            <person name="Hauser L."/>
            <person name="Markowitz V."/>
            <person name="Cheng J.-F."/>
            <person name="Hugenholtz P."/>
            <person name="Woyke T."/>
            <person name="Wu D."/>
            <person name="Spring S."/>
            <person name="Klenk H.-P."/>
            <person name="Eisen J.A."/>
        </authorList>
    </citation>
    <scope>NUCLEOTIDE SEQUENCE [LARGE SCALE GENOMIC DNA]</scope>
    <source>
        <strain evidence="3">DSM 5692</strain>
    </source>
</reference>
<dbReference type="KEGG" id="drt:Dret_0636"/>
<evidence type="ECO:0000259" key="1">
    <source>
        <dbReference type="Pfam" id="PF07238"/>
    </source>
</evidence>
<feature type="domain" description="PilZ" evidence="1">
    <location>
        <begin position="78"/>
        <end position="184"/>
    </location>
</feature>
<evidence type="ECO:0000313" key="3">
    <source>
        <dbReference type="Proteomes" id="UP000001052"/>
    </source>
</evidence>
<dbReference type="EMBL" id="CP001734">
    <property type="protein sequence ID" value="ACV67930.1"/>
    <property type="molecule type" value="Genomic_DNA"/>
</dbReference>
<sequence length="201" mass="23124">MHGRVIAFATEEPPVLRFTCDGTSRRDRPSAMNFAPDENYELLTGVDFRSITLQARLHGVESEDKVLLRAQEITKSEQRREYFRVRADFTVQVMPAEAHPNRHVAQVVCARDISGGGMRMWTRVPLRPGTKLRLNFDLAEFARQPIQCYAIVVRCKSPGEGYDVAVTFEDLDGEYHDAIMAFCFAKQREQLRNQVRVRDFE</sequence>
<dbReference type="HOGENOM" id="CLU_1358617_0_0_7"/>
<dbReference type="AlphaFoldDB" id="C8WZ14"/>
<gene>
    <name evidence="2" type="ordered locus">Dret_0636</name>
</gene>
<evidence type="ECO:0000313" key="2">
    <source>
        <dbReference type="EMBL" id="ACV67930.1"/>
    </source>
</evidence>
<dbReference type="Gene3D" id="2.40.10.220">
    <property type="entry name" value="predicted glycosyltransferase like domains"/>
    <property type="match status" value="1"/>
</dbReference>
<dbReference type="GO" id="GO:0035438">
    <property type="term" value="F:cyclic-di-GMP binding"/>
    <property type="evidence" value="ECO:0007669"/>
    <property type="project" value="InterPro"/>
</dbReference>
<dbReference type="STRING" id="485915.Dret_0636"/>
<dbReference type="Pfam" id="PF07238">
    <property type="entry name" value="PilZ"/>
    <property type="match status" value="1"/>
</dbReference>
<protein>
    <submittedName>
        <fullName evidence="2">Type IV pilus assembly PilZ</fullName>
    </submittedName>
</protein>
<proteinExistence type="predicted"/>
<dbReference type="Proteomes" id="UP000001052">
    <property type="component" value="Chromosome"/>
</dbReference>
<name>C8WZ14_DESRD</name>
<dbReference type="SUPFAM" id="SSF141371">
    <property type="entry name" value="PilZ domain-like"/>
    <property type="match status" value="1"/>
</dbReference>
<organism evidence="2 3">
    <name type="scientific">Desulfohalobium retbaense (strain ATCC 49708 / DSM 5692 / JCM 16813 / HR100)</name>
    <dbReference type="NCBI Taxonomy" id="485915"/>
    <lineage>
        <taxon>Bacteria</taxon>
        <taxon>Pseudomonadati</taxon>
        <taxon>Thermodesulfobacteriota</taxon>
        <taxon>Desulfovibrionia</taxon>
        <taxon>Desulfovibrionales</taxon>
        <taxon>Desulfohalobiaceae</taxon>
        <taxon>Desulfohalobium</taxon>
    </lineage>
</organism>
<dbReference type="eggNOG" id="COG5581">
    <property type="taxonomic scope" value="Bacteria"/>
</dbReference>
<keyword evidence="3" id="KW-1185">Reference proteome</keyword>
<accession>C8WZ14</accession>